<proteinExistence type="predicted"/>
<sequence>MSTDDQNSTNMADVHPGFNFNTTPHKRKRRPDHLDDSFIDRDSKRRSTHILPFRLSPSRPHIPAPQAYSLFTSVYQQPPTPVDTSDEESLDQVNEEKPSSERLLSIPHSQGNSSDSLSSIKAQPGDSLDVDMDHAMTSTPIPKIRRARSNDIMPPQRDRNFLSAMDSFARERVPTPISRHFDDRIPELPSVPRHQFPPLRTNLSPMFEQDSWITRDGLPSPAEDDDMDGVVMNDETKNEEGYMAERYRLQLDGHGSPGRSRTARLHMGFLNGCDKCIQKVPGHYSHILWS</sequence>
<dbReference type="Proteomes" id="UP000053599">
    <property type="component" value="Unassembled WGS sequence"/>
</dbReference>
<feature type="compositionally biased region" description="Polar residues" evidence="1">
    <location>
        <begin position="107"/>
        <end position="121"/>
    </location>
</feature>
<reference evidence="2 3" key="1">
    <citation type="submission" date="2015-01" db="EMBL/GenBank/DDBJ databases">
        <title>The Genome Sequence of Exophiala sideris CBS121828.</title>
        <authorList>
            <consortium name="The Broad Institute Genomics Platform"/>
            <person name="Cuomo C."/>
            <person name="de Hoog S."/>
            <person name="Gorbushina A."/>
            <person name="Stielow B."/>
            <person name="Teixiera M."/>
            <person name="Abouelleil A."/>
            <person name="Chapman S.B."/>
            <person name="Priest M."/>
            <person name="Young S.K."/>
            <person name="Wortman J."/>
            <person name="Nusbaum C."/>
            <person name="Birren B."/>
        </authorList>
    </citation>
    <scope>NUCLEOTIDE SEQUENCE [LARGE SCALE GENOMIC DNA]</scope>
    <source>
        <strain evidence="2 3">CBS 121828</strain>
    </source>
</reference>
<feature type="region of interest" description="Disordered" evidence="1">
    <location>
        <begin position="76"/>
        <end position="132"/>
    </location>
</feature>
<name>A0A0D1ZCI0_9EURO</name>
<organism evidence="2 3">
    <name type="scientific">Exophiala sideris</name>
    <dbReference type="NCBI Taxonomy" id="1016849"/>
    <lineage>
        <taxon>Eukaryota</taxon>
        <taxon>Fungi</taxon>
        <taxon>Dikarya</taxon>
        <taxon>Ascomycota</taxon>
        <taxon>Pezizomycotina</taxon>
        <taxon>Eurotiomycetes</taxon>
        <taxon>Chaetothyriomycetidae</taxon>
        <taxon>Chaetothyriales</taxon>
        <taxon>Herpotrichiellaceae</taxon>
        <taxon>Exophiala</taxon>
    </lineage>
</organism>
<feature type="compositionally biased region" description="Polar residues" evidence="1">
    <location>
        <begin position="1"/>
        <end position="11"/>
    </location>
</feature>
<dbReference type="EMBL" id="KN846951">
    <property type="protein sequence ID" value="KIV84463.1"/>
    <property type="molecule type" value="Genomic_DNA"/>
</dbReference>
<evidence type="ECO:0000313" key="3">
    <source>
        <dbReference type="Proteomes" id="UP000053599"/>
    </source>
</evidence>
<dbReference type="AlphaFoldDB" id="A0A0D1ZCI0"/>
<evidence type="ECO:0000256" key="1">
    <source>
        <dbReference type="SAM" id="MobiDB-lite"/>
    </source>
</evidence>
<feature type="region of interest" description="Disordered" evidence="1">
    <location>
        <begin position="1"/>
        <end position="64"/>
    </location>
</feature>
<feature type="compositionally biased region" description="Basic and acidic residues" evidence="1">
    <location>
        <begin position="32"/>
        <end position="45"/>
    </location>
</feature>
<accession>A0A0D1ZCI0</accession>
<protein>
    <submittedName>
        <fullName evidence="2">Uncharacterized protein</fullName>
    </submittedName>
</protein>
<gene>
    <name evidence="2" type="ORF">PV11_00239</name>
</gene>
<evidence type="ECO:0000313" key="2">
    <source>
        <dbReference type="EMBL" id="KIV84463.1"/>
    </source>
</evidence>
<dbReference type="HOGENOM" id="CLU_082152_0_0_1"/>
<dbReference type="OrthoDB" id="2446291at2759"/>